<evidence type="ECO:0000313" key="4">
    <source>
        <dbReference type="EMBL" id="WPD18633.1"/>
    </source>
</evidence>
<feature type="region of interest" description="Disordered" evidence="1">
    <location>
        <begin position="300"/>
        <end position="375"/>
    </location>
</feature>
<keyword evidence="2" id="KW-1133">Transmembrane helix</keyword>
<feature type="region of interest" description="Disordered" evidence="1">
    <location>
        <begin position="695"/>
        <end position="729"/>
    </location>
</feature>
<feature type="compositionally biased region" description="Basic and acidic residues" evidence="1">
    <location>
        <begin position="695"/>
        <end position="704"/>
    </location>
</feature>
<feature type="compositionally biased region" description="Low complexity" evidence="1">
    <location>
        <begin position="350"/>
        <end position="375"/>
    </location>
</feature>
<evidence type="ECO:0008006" key="6">
    <source>
        <dbReference type="Google" id="ProtNLM"/>
    </source>
</evidence>
<keyword evidence="2" id="KW-0812">Transmembrane</keyword>
<dbReference type="InterPro" id="IPR029062">
    <property type="entry name" value="Class_I_gatase-like"/>
</dbReference>
<accession>A0ABZ0QQH2</accession>
<feature type="compositionally biased region" description="Polar residues" evidence="1">
    <location>
        <begin position="319"/>
        <end position="331"/>
    </location>
</feature>
<dbReference type="SUPFAM" id="SSF52317">
    <property type="entry name" value="Class I glutamine amidotransferase-like"/>
    <property type="match status" value="1"/>
</dbReference>
<feature type="signal peptide" evidence="3">
    <location>
        <begin position="1"/>
        <end position="17"/>
    </location>
</feature>
<feature type="transmembrane region" description="Helical" evidence="2">
    <location>
        <begin position="527"/>
        <end position="547"/>
    </location>
</feature>
<keyword evidence="5" id="KW-1185">Reference proteome</keyword>
<feature type="compositionally biased region" description="Low complexity" evidence="1">
    <location>
        <begin position="825"/>
        <end position="837"/>
    </location>
</feature>
<keyword evidence="2" id="KW-0472">Membrane</keyword>
<keyword evidence="3" id="KW-0732">Signal</keyword>
<name>A0ABZ0QQH2_9FIRM</name>
<feature type="chain" id="PRO_5046999439" description="DUF4350 domain-containing protein" evidence="3">
    <location>
        <begin position="18"/>
        <end position="1029"/>
    </location>
</feature>
<evidence type="ECO:0000256" key="2">
    <source>
        <dbReference type="SAM" id="Phobius"/>
    </source>
</evidence>
<evidence type="ECO:0000256" key="3">
    <source>
        <dbReference type="SAM" id="SignalP"/>
    </source>
</evidence>
<evidence type="ECO:0000256" key="1">
    <source>
        <dbReference type="SAM" id="MobiDB-lite"/>
    </source>
</evidence>
<feature type="transmembrane region" description="Helical" evidence="2">
    <location>
        <begin position="499"/>
        <end position="520"/>
    </location>
</feature>
<proteinExistence type="predicted"/>
<dbReference type="EMBL" id="CP132508">
    <property type="protein sequence ID" value="WPD18633.1"/>
    <property type="molecule type" value="Genomic_DNA"/>
</dbReference>
<dbReference type="RefSeq" id="WP_318750448.1">
    <property type="nucleotide sequence ID" value="NZ_CP132508.1"/>
</dbReference>
<dbReference type="Proteomes" id="UP001304683">
    <property type="component" value="Chromosome"/>
</dbReference>
<evidence type="ECO:0000313" key="5">
    <source>
        <dbReference type="Proteomes" id="UP001304683"/>
    </source>
</evidence>
<feature type="compositionally biased region" description="Pro residues" evidence="1">
    <location>
        <begin position="711"/>
        <end position="722"/>
    </location>
</feature>
<feature type="compositionally biased region" description="Gly residues" evidence="1">
    <location>
        <begin position="784"/>
        <end position="794"/>
    </location>
</feature>
<dbReference type="Gene3D" id="3.40.50.880">
    <property type="match status" value="1"/>
</dbReference>
<protein>
    <recommendedName>
        <fullName evidence="6">DUF4350 domain-containing protein</fullName>
    </recommendedName>
</protein>
<sequence length="1029" mass="104706">MLKLNKMLTAASAAVLAAAVVLSEFNLLPGPRIAQAAPPQLAVHAGYQGGVPGNGWAPVQVVARNGEGTPFRGYVEVVQLGSGLGGFPPGAAPAGGGDQVLARWRYPIEIPPGGVRSLAPLAPLQAGFRYEVHLVDQSGEKVASAPVGPVPAGDKDTVVAVAGGRPLPYLGALPGLRGGSVVVIETEPELLPRASGGWFSFDAVVIDGIDPLRRLEPAQLEALRLWVELGGTLVLGTGSDAAAMAQVLGPRLFPWTVRGTVETADYAEAVVLARRVDPKVPLLGPGAPAAVAAVLGGTKQGTVSSPAAGSEQGKAPSQVGGTNQKTASSPATDPEQGTAASPVTGRNRETAPGPATLPAAGTAPGRPGTGADATGTVPLAYRADVGLGRVYAWATRLDTEPWLSWPGAPAAFSAWLGSDLVPAAIRRADPFMGGQGMGGGPARAVPLSFPLAIEAAGPRGLFLGMGRATMARGGFGPAQDLLFQASRDVPGLQLPRPGMLAAGIAGYLVLIGPVTFGWLGRRRKREWAWVAVPAVAALAIVGAYLAGSVLGTVAPRNAAGYLLASPAGDRGLWYGMVSAYRPAGVPAVELRTGTLVAPFDPVLFFGVPTPQPAAGDMLRVEPAATGQTVSWPAATAGRIPAAQVHADVPLPGTLEARLQPAGGDEWQVDVVNGLSVTLHDPFIVHGNRTVARLPDLKPGDRYSDRFQSSPRPGPGQWTPPSPLLSNPGMFMGSRFSAAGWEVRQEARLQQALAHLSAGLSGSPLLIARIDGSPVFAPDDRDPAGGAGPGGGSTGGTAAAAGSGSAGGVDAGSTLAASHDDGRGPAGASDASRAAAGGAAEGRGTGRTGTAEAPAPWGSTGITLLVQPLVPEFPTPGAGPRPIRLANTLIPLEPREARASGAENQGPGGPTLVEDGMLEFEWRPPAGLLPRARALEIELPSGIGITLYDHETAGWTRLRGPTGSGLAPGAPAWARRDVRVDGSRVRVTGKSLRRFFGRDGRLALRLDVAGRVAVPFPLVVLEVDGEVSGR</sequence>
<reference evidence="4 5" key="1">
    <citation type="submission" date="2023-08" db="EMBL/GenBank/DDBJ databases">
        <title>Genome sequence of Thermaerobacter compostii strain Ins1, a spore-forming filamentous bacterium isolated from a deep geothermal reservoir.</title>
        <authorList>
            <person name="Bregnard D."/>
            <person name="Gonzalez D."/>
            <person name="Junier P."/>
        </authorList>
    </citation>
    <scope>NUCLEOTIDE SEQUENCE [LARGE SCALE GENOMIC DNA]</scope>
    <source>
        <strain evidence="4 5">Ins1</strain>
    </source>
</reference>
<gene>
    <name evidence="4" type="ORF">Q5761_09745</name>
</gene>
<organism evidence="4 5">
    <name type="scientific">Thermaerobacter composti</name>
    <dbReference type="NCBI Taxonomy" id="554949"/>
    <lineage>
        <taxon>Bacteria</taxon>
        <taxon>Bacillati</taxon>
        <taxon>Bacillota</taxon>
        <taxon>Clostridia</taxon>
        <taxon>Eubacteriales</taxon>
        <taxon>Clostridiales Family XVII. Incertae Sedis</taxon>
        <taxon>Thermaerobacter</taxon>
    </lineage>
</organism>
<feature type="region of interest" description="Disordered" evidence="1">
    <location>
        <begin position="773"/>
        <end position="857"/>
    </location>
</feature>